<dbReference type="AlphaFoldDB" id="A0A1T5B5G3"/>
<dbReference type="RefSeq" id="WP_125725103.1">
    <property type="nucleotide sequence ID" value="NZ_FUYM01000002.1"/>
</dbReference>
<protein>
    <recommendedName>
        <fullName evidence="4">Nucleotide-diphospho-sugar transferase domain-containing protein</fullName>
    </recommendedName>
</protein>
<evidence type="ECO:0008006" key="4">
    <source>
        <dbReference type="Google" id="ProtNLM"/>
    </source>
</evidence>
<evidence type="ECO:0000256" key="1">
    <source>
        <dbReference type="SAM" id="Coils"/>
    </source>
</evidence>
<dbReference type="OrthoDB" id="210346at2"/>
<sequence>MTVTLVQTSDAIFYYPMLVETARTVRAFCARNGFAYEQYVGIKRGHMPWQATYNRVYILKEMLDRGMQGWVLYLDADAFIQDLDFDLGRYLAERSKVGAIFAGYSTCDTAYDINAGGFAINLSHPVGKSIILDWYRSVADVPSEIFEGAVHWEHDLANDQHLLWQILKRYVEELDLSGDIIFERANRSYVNNGPFIVQLLRSFYDSYAERLVALKKRVNEVLAKEEGLAEEEGAGIYMSTQHPKLVTASGRKTLQGIVSNAQHGGLMFGPYIHVPAGRYKARIFGEVRMAEGQTQLTVLSDVATDRGFKVPVSRYLVFDGPRRGIVSELRFELPEDVHDLEVRLTVGPEADVVLHAIQILPLLGDEALDPAPEPALGEVSPA</sequence>
<keyword evidence="1" id="KW-0175">Coiled coil</keyword>
<name>A0A1T5B5G3_9SPHN</name>
<organism evidence="2 3">
    <name type="scientific">Rhizorhabdus histidinilytica</name>
    <dbReference type="NCBI Taxonomy" id="439228"/>
    <lineage>
        <taxon>Bacteria</taxon>
        <taxon>Pseudomonadati</taxon>
        <taxon>Pseudomonadota</taxon>
        <taxon>Alphaproteobacteria</taxon>
        <taxon>Sphingomonadales</taxon>
        <taxon>Sphingomonadaceae</taxon>
        <taxon>Rhizorhabdus</taxon>
    </lineage>
</organism>
<evidence type="ECO:0000313" key="2">
    <source>
        <dbReference type="EMBL" id="SKB42210.1"/>
    </source>
</evidence>
<dbReference type="EMBL" id="FUYM01000002">
    <property type="protein sequence ID" value="SKB42210.1"/>
    <property type="molecule type" value="Genomic_DNA"/>
</dbReference>
<reference evidence="3" key="1">
    <citation type="submission" date="2017-02" db="EMBL/GenBank/DDBJ databases">
        <authorList>
            <person name="Varghese N."/>
            <person name="Submissions S."/>
        </authorList>
    </citation>
    <scope>NUCLEOTIDE SEQUENCE [LARGE SCALE GENOMIC DNA]</scope>
    <source>
        <strain evidence="3">UM2</strain>
    </source>
</reference>
<accession>A0A1T5B5G3</accession>
<feature type="coiled-coil region" evidence="1">
    <location>
        <begin position="204"/>
        <end position="231"/>
    </location>
</feature>
<keyword evidence="3" id="KW-1185">Reference proteome</keyword>
<proteinExistence type="predicted"/>
<gene>
    <name evidence="2" type="ORF">SAMN06295920_102488</name>
</gene>
<evidence type="ECO:0000313" key="3">
    <source>
        <dbReference type="Proteomes" id="UP000189818"/>
    </source>
</evidence>
<dbReference type="Proteomes" id="UP000189818">
    <property type="component" value="Unassembled WGS sequence"/>
</dbReference>